<dbReference type="GO" id="GO:0006935">
    <property type="term" value="P:chemotaxis"/>
    <property type="evidence" value="ECO:0007669"/>
    <property type="project" value="UniProtKB-KW"/>
</dbReference>
<gene>
    <name evidence="3" type="ORF">MNBD_NITROSPINAE04-692</name>
</gene>
<dbReference type="InterPro" id="IPR038756">
    <property type="entry name" value="CheX-like"/>
</dbReference>
<dbReference type="AlphaFoldDB" id="A0A3B1CFM8"/>
<dbReference type="InterPro" id="IPR028051">
    <property type="entry name" value="CheX-like_dom"/>
</dbReference>
<proteinExistence type="predicted"/>
<evidence type="ECO:0000259" key="2">
    <source>
        <dbReference type="Pfam" id="PF13690"/>
    </source>
</evidence>
<dbReference type="Pfam" id="PF13690">
    <property type="entry name" value="CheX"/>
    <property type="match status" value="1"/>
</dbReference>
<evidence type="ECO:0000313" key="3">
    <source>
        <dbReference type="EMBL" id="VAX22854.1"/>
    </source>
</evidence>
<accession>A0A3B1CFM8</accession>
<evidence type="ECO:0000256" key="1">
    <source>
        <dbReference type="ARBA" id="ARBA00022500"/>
    </source>
</evidence>
<dbReference type="PANTHER" id="PTHR39452:SF1">
    <property type="entry name" value="CHEY-P PHOSPHATASE CHEX"/>
    <property type="match status" value="1"/>
</dbReference>
<dbReference type="InterPro" id="IPR028976">
    <property type="entry name" value="CheC-like_sf"/>
</dbReference>
<dbReference type="PANTHER" id="PTHR39452">
    <property type="entry name" value="CHEY-P PHOSPHATASE CHEX"/>
    <property type="match status" value="1"/>
</dbReference>
<dbReference type="CDD" id="cd17906">
    <property type="entry name" value="CheX"/>
    <property type="match status" value="1"/>
</dbReference>
<dbReference type="EMBL" id="UOGA01000232">
    <property type="protein sequence ID" value="VAX22854.1"/>
    <property type="molecule type" value="Genomic_DNA"/>
</dbReference>
<keyword evidence="1" id="KW-0145">Chemotaxis</keyword>
<reference evidence="3" key="1">
    <citation type="submission" date="2018-06" db="EMBL/GenBank/DDBJ databases">
        <authorList>
            <person name="Zhirakovskaya E."/>
        </authorList>
    </citation>
    <scope>NUCLEOTIDE SEQUENCE</scope>
</reference>
<dbReference type="Gene3D" id="3.40.1550.10">
    <property type="entry name" value="CheC-like"/>
    <property type="match status" value="1"/>
</dbReference>
<dbReference type="SUPFAM" id="SSF103039">
    <property type="entry name" value="CheC-like"/>
    <property type="match status" value="1"/>
</dbReference>
<sequence length="149" mass="15861">MINPFLTATTNVLSTMAMLTPEAGKPYLKKDKTAIGDISGIIGMTGHSKGVVVLSFSKEAICKIVSSMLGEEYTEITSDISDAVGELTNMISGDARRRLVEAGYTFEAGLPTIVSGKDHQIESVTSGPVIVMPFTVEGHKFVVEASFDD</sequence>
<feature type="domain" description="Chemotaxis phosphatase CheX-like" evidence="2">
    <location>
        <begin position="38"/>
        <end position="135"/>
    </location>
</feature>
<organism evidence="3">
    <name type="scientific">hydrothermal vent metagenome</name>
    <dbReference type="NCBI Taxonomy" id="652676"/>
    <lineage>
        <taxon>unclassified sequences</taxon>
        <taxon>metagenomes</taxon>
        <taxon>ecological metagenomes</taxon>
    </lineage>
</organism>
<name>A0A3B1CFM8_9ZZZZ</name>
<protein>
    <submittedName>
        <fullName evidence="3">Chemotaxis protein CheX</fullName>
    </submittedName>
</protein>